<dbReference type="AlphaFoldDB" id="A0A7I7QRN8"/>
<reference evidence="4 5" key="1">
    <citation type="journal article" date="2019" name="Emerg. Microbes Infect.">
        <title>Comprehensive subspecies identification of 175 nontuberculous mycobacteria species based on 7547 genomic profiles.</title>
        <authorList>
            <person name="Matsumoto Y."/>
            <person name="Kinjo T."/>
            <person name="Motooka D."/>
            <person name="Nabeya D."/>
            <person name="Jung N."/>
            <person name="Uechi K."/>
            <person name="Horii T."/>
            <person name="Iida T."/>
            <person name="Fujita J."/>
            <person name="Nakamura S."/>
        </authorList>
    </citation>
    <scope>NUCLEOTIDE SEQUENCE [LARGE SCALE GENOMIC DNA]</scope>
    <source>
        <strain evidence="4 5">JCM 17899</strain>
    </source>
</reference>
<dbReference type="PIRSF" id="PIRSF036625">
    <property type="entry name" value="GAF_ANTAR"/>
    <property type="match status" value="1"/>
</dbReference>
<dbReference type="SUPFAM" id="SSF55781">
    <property type="entry name" value="GAF domain-like"/>
    <property type="match status" value="1"/>
</dbReference>
<keyword evidence="2" id="KW-0804">Transcription</keyword>
<dbReference type="InterPro" id="IPR029016">
    <property type="entry name" value="GAF-like_dom_sf"/>
</dbReference>
<proteinExistence type="predicted"/>
<protein>
    <submittedName>
        <fullName evidence="4">Transcriptional regulator</fullName>
    </submittedName>
</protein>
<dbReference type="EMBL" id="AP022588">
    <property type="protein sequence ID" value="BBY28984.1"/>
    <property type="molecule type" value="Genomic_DNA"/>
</dbReference>
<dbReference type="Pfam" id="PF13185">
    <property type="entry name" value="GAF_2"/>
    <property type="match status" value="1"/>
</dbReference>
<evidence type="ECO:0000256" key="2">
    <source>
        <dbReference type="ARBA" id="ARBA00023163"/>
    </source>
</evidence>
<name>A0A7I7QRN8_9MYCO</name>
<accession>A0A7I7QRN8</accession>
<gene>
    <name evidence="4" type="ORF">MSEDJ_30800</name>
</gene>
<dbReference type="Proteomes" id="UP000467193">
    <property type="component" value="Chromosome"/>
</dbReference>
<dbReference type="SMART" id="SM01012">
    <property type="entry name" value="ANTAR"/>
    <property type="match status" value="1"/>
</dbReference>
<keyword evidence="5" id="KW-1185">Reference proteome</keyword>
<dbReference type="SMART" id="SM00065">
    <property type="entry name" value="GAF"/>
    <property type="match status" value="1"/>
</dbReference>
<dbReference type="InterPro" id="IPR036388">
    <property type="entry name" value="WH-like_DNA-bd_sf"/>
</dbReference>
<evidence type="ECO:0000313" key="4">
    <source>
        <dbReference type="EMBL" id="BBY28984.1"/>
    </source>
</evidence>
<dbReference type="InterPro" id="IPR005561">
    <property type="entry name" value="ANTAR"/>
</dbReference>
<dbReference type="InterPro" id="IPR012074">
    <property type="entry name" value="GAF_ANTAR"/>
</dbReference>
<sequence length="250" mass="27313">MSVERPDLLVRLDAAAEAIRSLNTLLAAEESLDDVLKKVALNAVRAVSDADAVSITELQDEPVRTAASTDDGVVALDQEQYDSGRGPCLEAARTRQPVRVTMRADGQRWPEFVEAARAAGVHATLSIPLIVPSPASGEDELVGSLNAYSRSTEAFDVIDEKIMGLYTEAAARAIAEAHRWQRLRDTVEQLETALTSRTEIDQAKGVLRTLYGGTADDAFARMVDRSQRENVKLRDIALRILAEVDRRGED</sequence>
<evidence type="ECO:0000313" key="5">
    <source>
        <dbReference type="Proteomes" id="UP000467193"/>
    </source>
</evidence>
<organism evidence="4 5">
    <name type="scientific">Mycolicibacterium sediminis</name>
    <dbReference type="NCBI Taxonomy" id="1286180"/>
    <lineage>
        <taxon>Bacteria</taxon>
        <taxon>Bacillati</taxon>
        <taxon>Actinomycetota</taxon>
        <taxon>Actinomycetes</taxon>
        <taxon>Mycobacteriales</taxon>
        <taxon>Mycobacteriaceae</taxon>
        <taxon>Mycolicibacterium</taxon>
    </lineage>
</organism>
<dbReference type="Gene3D" id="3.30.450.40">
    <property type="match status" value="1"/>
</dbReference>
<dbReference type="GO" id="GO:0003723">
    <property type="term" value="F:RNA binding"/>
    <property type="evidence" value="ECO:0007669"/>
    <property type="project" value="InterPro"/>
</dbReference>
<evidence type="ECO:0000256" key="1">
    <source>
        <dbReference type="ARBA" id="ARBA00023015"/>
    </source>
</evidence>
<dbReference type="Gene3D" id="1.10.10.10">
    <property type="entry name" value="Winged helix-like DNA-binding domain superfamily/Winged helix DNA-binding domain"/>
    <property type="match status" value="1"/>
</dbReference>
<evidence type="ECO:0000259" key="3">
    <source>
        <dbReference type="PROSITE" id="PS50921"/>
    </source>
</evidence>
<dbReference type="PROSITE" id="PS50921">
    <property type="entry name" value="ANTAR"/>
    <property type="match status" value="1"/>
</dbReference>
<dbReference type="KEGG" id="msei:MSEDJ_30800"/>
<dbReference type="InterPro" id="IPR003018">
    <property type="entry name" value="GAF"/>
</dbReference>
<keyword evidence="1" id="KW-0805">Transcription regulation</keyword>
<dbReference type="Pfam" id="PF03861">
    <property type="entry name" value="ANTAR"/>
    <property type="match status" value="1"/>
</dbReference>
<feature type="domain" description="ANTAR" evidence="3">
    <location>
        <begin position="180"/>
        <end position="241"/>
    </location>
</feature>